<keyword evidence="2" id="KW-1185">Reference proteome</keyword>
<evidence type="ECO:0000313" key="2">
    <source>
        <dbReference type="Proteomes" id="UP000054630"/>
    </source>
</evidence>
<accession>A0A0V0RT19</accession>
<dbReference type="EMBL" id="JYDL01000086">
    <property type="protein sequence ID" value="KRX17560.1"/>
    <property type="molecule type" value="Genomic_DNA"/>
</dbReference>
<gene>
    <name evidence="1" type="ORF">T07_12785</name>
</gene>
<protein>
    <submittedName>
        <fullName evidence="1">Uncharacterized protein</fullName>
    </submittedName>
</protein>
<dbReference type="Proteomes" id="UP000054630">
    <property type="component" value="Unassembled WGS sequence"/>
</dbReference>
<organism evidence="1 2">
    <name type="scientific">Trichinella nelsoni</name>
    <dbReference type="NCBI Taxonomy" id="6336"/>
    <lineage>
        <taxon>Eukaryota</taxon>
        <taxon>Metazoa</taxon>
        <taxon>Ecdysozoa</taxon>
        <taxon>Nematoda</taxon>
        <taxon>Enoplea</taxon>
        <taxon>Dorylaimia</taxon>
        <taxon>Trichinellida</taxon>
        <taxon>Trichinellidae</taxon>
        <taxon>Trichinella</taxon>
    </lineage>
</organism>
<evidence type="ECO:0000313" key="1">
    <source>
        <dbReference type="EMBL" id="KRX17560.1"/>
    </source>
</evidence>
<dbReference type="AlphaFoldDB" id="A0A0V0RT19"/>
<comment type="caution">
    <text evidence="1">The sequence shown here is derived from an EMBL/GenBank/DDBJ whole genome shotgun (WGS) entry which is preliminary data.</text>
</comment>
<proteinExistence type="predicted"/>
<sequence length="67" mass="7831">MLIDFHFLRYCNKVQVPKPIHSETESHYFARIGYATSCQTVRTLKGNFHTKNVSVAFQSGLLFYNFK</sequence>
<name>A0A0V0RT19_9BILA</name>
<reference evidence="1 2" key="1">
    <citation type="submission" date="2015-01" db="EMBL/GenBank/DDBJ databases">
        <title>Evolution of Trichinella species and genotypes.</title>
        <authorList>
            <person name="Korhonen P.K."/>
            <person name="Edoardo P."/>
            <person name="Giuseppe L.R."/>
            <person name="Gasser R.B."/>
        </authorList>
    </citation>
    <scope>NUCLEOTIDE SEQUENCE [LARGE SCALE GENOMIC DNA]</scope>
    <source>
        <strain evidence="1">ISS37</strain>
    </source>
</reference>